<evidence type="ECO:0000313" key="16">
    <source>
        <dbReference type="Proteomes" id="UP000095039"/>
    </source>
</evidence>
<dbReference type="CDD" id="cd03311">
    <property type="entry name" value="CIMS_C_terminal_like"/>
    <property type="match status" value="1"/>
</dbReference>
<evidence type="ECO:0000313" key="15">
    <source>
        <dbReference type="EMBL" id="OEE59280.1"/>
    </source>
</evidence>
<accession>A0A1E5C1A5</accession>
<reference evidence="15 16" key="1">
    <citation type="journal article" date="2012" name="Science">
        <title>Ecological populations of bacteria act as socially cohesive units of antibiotic production and resistance.</title>
        <authorList>
            <person name="Cordero O.X."/>
            <person name="Wildschutte H."/>
            <person name="Kirkup B."/>
            <person name="Proehl S."/>
            <person name="Ngo L."/>
            <person name="Hussain F."/>
            <person name="Le Roux F."/>
            <person name="Mincer T."/>
            <person name="Polz M.F."/>
        </authorList>
    </citation>
    <scope>NUCLEOTIDE SEQUENCE [LARGE SCALE GENOMIC DNA]</scope>
    <source>
        <strain evidence="15 16">FF-454</strain>
    </source>
</reference>
<proteinExistence type="inferred from homology"/>
<feature type="non-terminal residue" evidence="15">
    <location>
        <position position="1"/>
    </location>
</feature>
<comment type="function">
    <text evidence="2">Catalyzes the transfer of a methyl group from 5-methyltetrahydrofolate to homocysteine resulting in methionine formation.</text>
</comment>
<dbReference type="RefSeq" id="WP_016959628.1">
    <property type="nucleotide sequence ID" value="NZ_AJWN02000089.1"/>
</dbReference>
<dbReference type="InterPro" id="IPR038071">
    <property type="entry name" value="UROD/MetE-like_sf"/>
</dbReference>
<keyword evidence="10" id="KW-0677">Repeat</keyword>
<dbReference type="GO" id="GO:0008270">
    <property type="term" value="F:zinc ion binding"/>
    <property type="evidence" value="ECO:0007669"/>
    <property type="project" value="InterPro"/>
</dbReference>
<dbReference type="Pfam" id="PF08267">
    <property type="entry name" value="Meth_synt_1"/>
    <property type="match status" value="1"/>
</dbReference>
<evidence type="ECO:0000256" key="3">
    <source>
        <dbReference type="ARBA" id="ARBA00004681"/>
    </source>
</evidence>
<sequence>LELLPRLLSVYQQILNKLKSQGVEWVQIDEPILALELPDEWRNAFKLAYQVIGGDVKLLLTTYFESVEHQIDVISALNVNGLHLDANVAPQHVDTIVDAIPDHWVVSLGVVNGRNIWKANLNKWLTALQPTADKLGDRLWISSSCSLLHSPIDVEQETNLEPEVKSWLAFAKQKVDEVVLLANALNGNSKAISETKAYSEAIEARATSLRVNKPEVQARVNGITTALAERALPYQQRAEAQHASLSLPLFPTTTIGSFPQTGEIRQQRRAFKTGQLSESDYTAVIQGHIQDAIERQEKLGLDVLVHGEPERNDMVEYFAEHLDGFAVTRFGWVQSYGSRCVKPAVIVGDISRPAPISVEWTAFAQSLTDKPVKGMLTGPLTILGWTFPREDISRQQIAEQIALALRDEVSDLQDAGIKVIQIDEPAIREGMPLKTGDWKNYLDWAVNAFKISAASATPETQIHTHMCYSEFNDIIDAVAALDADVITIETSRSDMELLQAFEDFAYPNEIGPGVYDIHSPNIPDVDGIVALLEKARKTIPDERLWVNPDCGLKTRNWDEVEAALLSLVKAAQILREEVA</sequence>
<comment type="caution">
    <text evidence="15">The sequence shown here is derived from an EMBL/GenBank/DDBJ whole genome shotgun (WGS) entry which is preliminary data.</text>
</comment>
<feature type="domain" description="Cobalamin-independent methionine synthase MetE C-terminal/archaeal" evidence="13">
    <location>
        <begin position="250"/>
        <end position="572"/>
    </location>
</feature>
<evidence type="ECO:0000256" key="12">
    <source>
        <dbReference type="ARBA" id="ARBA00023167"/>
    </source>
</evidence>
<evidence type="ECO:0000256" key="6">
    <source>
        <dbReference type="ARBA" id="ARBA00022603"/>
    </source>
</evidence>
<keyword evidence="16" id="KW-1185">Reference proteome</keyword>
<keyword evidence="7" id="KW-0028">Amino-acid biosynthesis</keyword>
<evidence type="ECO:0000256" key="8">
    <source>
        <dbReference type="ARBA" id="ARBA00022679"/>
    </source>
</evidence>
<evidence type="ECO:0000256" key="4">
    <source>
        <dbReference type="ARBA" id="ARBA00009553"/>
    </source>
</evidence>
<keyword evidence="12" id="KW-0486">Methionine biosynthesis</keyword>
<dbReference type="GO" id="GO:0032259">
    <property type="term" value="P:methylation"/>
    <property type="evidence" value="ECO:0007669"/>
    <property type="project" value="UniProtKB-KW"/>
</dbReference>
<evidence type="ECO:0000256" key="10">
    <source>
        <dbReference type="ARBA" id="ARBA00022737"/>
    </source>
</evidence>
<evidence type="ECO:0000256" key="7">
    <source>
        <dbReference type="ARBA" id="ARBA00022605"/>
    </source>
</evidence>
<dbReference type="Pfam" id="PF01717">
    <property type="entry name" value="Meth_synt_2"/>
    <property type="match status" value="1"/>
</dbReference>
<comment type="cofactor">
    <cofactor evidence="1">
        <name>Zn(2+)</name>
        <dbReference type="ChEBI" id="CHEBI:29105"/>
    </cofactor>
</comment>
<evidence type="ECO:0000256" key="5">
    <source>
        <dbReference type="ARBA" id="ARBA00012034"/>
    </source>
</evidence>
<evidence type="ECO:0000256" key="2">
    <source>
        <dbReference type="ARBA" id="ARBA00002777"/>
    </source>
</evidence>
<dbReference type="Gene3D" id="3.20.20.210">
    <property type="match status" value="2"/>
</dbReference>
<keyword evidence="9" id="KW-0479">Metal-binding</keyword>
<evidence type="ECO:0000256" key="1">
    <source>
        <dbReference type="ARBA" id="ARBA00001947"/>
    </source>
</evidence>
<dbReference type="GO" id="GO:0003871">
    <property type="term" value="F:5-methyltetrahydropteroyltriglutamate-homocysteine S-methyltransferase activity"/>
    <property type="evidence" value="ECO:0007669"/>
    <property type="project" value="UniProtKB-EC"/>
</dbReference>
<evidence type="ECO:0000259" key="14">
    <source>
        <dbReference type="Pfam" id="PF08267"/>
    </source>
</evidence>
<dbReference type="PANTHER" id="PTHR30519">
    <property type="entry name" value="5-METHYLTETRAHYDROPTEROYLTRIGLUTAMATE--HOMOCYSTEINE METHYLTRANSFERASE"/>
    <property type="match status" value="1"/>
</dbReference>
<dbReference type="InterPro" id="IPR013215">
    <property type="entry name" value="Cbl-indep_Met_Synth_N"/>
</dbReference>
<dbReference type="InterPro" id="IPR002629">
    <property type="entry name" value="Met_Synth_C/arc"/>
</dbReference>
<name>A0A1E5C1A5_9GAMM</name>
<keyword evidence="11" id="KW-0862">Zinc</keyword>
<dbReference type="EC" id="2.1.1.14" evidence="5"/>
<dbReference type="EMBL" id="AJWN02000089">
    <property type="protein sequence ID" value="OEE59280.1"/>
    <property type="molecule type" value="Genomic_DNA"/>
</dbReference>
<dbReference type="NCBIfam" id="NF003556">
    <property type="entry name" value="PRK05222.1"/>
    <property type="match status" value="1"/>
</dbReference>
<evidence type="ECO:0000256" key="11">
    <source>
        <dbReference type="ARBA" id="ARBA00022833"/>
    </source>
</evidence>
<dbReference type="UniPathway" id="UPA00051">
    <property type="reaction ID" value="UER00082"/>
</dbReference>
<comment type="similarity">
    <text evidence="4">Belongs to the vitamin-B12 independent methionine synthase family.</text>
</comment>
<keyword evidence="6" id="KW-0489">Methyltransferase</keyword>
<organism evidence="15 16">
    <name type="scientific">Enterovibrio norvegicus FF-454</name>
    <dbReference type="NCBI Taxonomy" id="1185651"/>
    <lineage>
        <taxon>Bacteria</taxon>
        <taxon>Pseudomonadati</taxon>
        <taxon>Pseudomonadota</taxon>
        <taxon>Gammaproteobacteria</taxon>
        <taxon>Vibrionales</taxon>
        <taxon>Vibrionaceae</taxon>
        <taxon>Enterovibrio</taxon>
    </lineage>
</organism>
<gene>
    <name evidence="15" type="ORF">A1OK_14660</name>
</gene>
<dbReference type="GO" id="GO:0009086">
    <property type="term" value="P:methionine biosynthetic process"/>
    <property type="evidence" value="ECO:0007669"/>
    <property type="project" value="UniProtKB-KW"/>
</dbReference>
<dbReference type="FunFam" id="3.20.20.210:FF:000002">
    <property type="entry name" value="5-methyltetrahydropteroyltriglutamate--homocysteine methyltransferase"/>
    <property type="match status" value="1"/>
</dbReference>
<dbReference type="SUPFAM" id="SSF51726">
    <property type="entry name" value="UROD/MetE-like"/>
    <property type="match status" value="2"/>
</dbReference>
<protein>
    <recommendedName>
        <fullName evidence="5">5-methyltetrahydropteroyltriglutamate--homocysteine S-methyltransferase</fullName>
        <ecNumber evidence="5">2.1.1.14</ecNumber>
    </recommendedName>
</protein>
<evidence type="ECO:0000256" key="9">
    <source>
        <dbReference type="ARBA" id="ARBA00022723"/>
    </source>
</evidence>
<feature type="domain" description="Cobalamin-independent methionine synthase MetE N-terminal" evidence="14">
    <location>
        <begin position="2"/>
        <end position="133"/>
    </location>
</feature>
<keyword evidence="8" id="KW-0808">Transferase</keyword>
<dbReference type="Proteomes" id="UP000095039">
    <property type="component" value="Unassembled WGS sequence"/>
</dbReference>
<evidence type="ECO:0000259" key="13">
    <source>
        <dbReference type="Pfam" id="PF01717"/>
    </source>
</evidence>
<dbReference type="AlphaFoldDB" id="A0A1E5C1A5"/>
<comment type="pathway">
    <text evidence="3">Amino-acid biosynthesis; L-methionine biosynthesis via de novo pathway; L-methionine from L-homocysteine (MetE route): step 1/1.</text>
</comment>